<protein>
    <submittedName>
        <fullName evidence="1">Uncharacterized protein</fullName>
    </submittedName>
</protein>
<name>A0A218MKZ1_9VIRU</name>
<proteinExistence type="predicted"/>
<organism evidence="1">
    <name type="scientific">uncultured virus</name>
    <dbReference type="NCBI Taxonomy" id="340016"/>
    <lineage>
        <taxon>Viruses</taxon>
        <taxon>environmental samples</taxon>
    </lineage>
</organism>
<accession>A0A218MKZ1</accession>
<reference evidence="1" key="2">
    <citation type="journal article" date="2017" name="Nat. Commun.">
        <title>Single-virus genomics reveals hidden cosmopolitan and abundant viruses.</title>
        <authorList>
            <person name="Martinez-Hernandez F."/>
            <person name="Fornas O."/>
            <person name="Lluesma Gomez M."/>
            <person name="Bolduc B."/>
            <person name="de la Cruz Pena M.J."/>
            <person name="Martinez J.M."/>
            <person name="Anton J."/>
            <person name="Gasol J.M."/>
            <person name="Rosselli R."/>
            <person name="Rodriguez-Valera F."/>
            <person name="Sullivan M.B."/>
            <person name="Acinas S.G."/>
            <person name="Martinez-Garcia M."/>
        </authorList>
    </citation>
    <scope>NUCLEOTIDE SEQUENCE</scope>
</reference>
<sequence length="54" mass="6448">MNWINSWQKGNKKAKYELAFRLGRITVFELNVCACEDNKCSRFRLMILNFGFEI</sequence>
<reference evidence="1" key="1">
    <citation type="submission" date="2016-10" db="EMBL/GenBank/DDBJ databases">
        <authorList>
            <person name="Varghese N."/>
        </authorList>
    </citation>
    <scope>NUCLEOTIDE SEQUENCE</scope>
</reference>
<dbReference type="EMBL" id="KY052808">
    <property type="protein sequence ID" value="ASE99954.1"/>
    <property type="molecule type" value="Genomic_DNA"/>
</dbReference>
<evidence type="ECO:0000313" key="1">
    <source>
        <dbReference type="EMBL" id="ASE99954.1"/>
    </source>
</evidence>